<dbReference type="Proteomes" id="UP001280581">
    <property type="component" value="Unassembled WGS sequence"/>
</dbReference>
<proteinExistence type="predicted"/>
<sequence>MKYICLSLLLCATHPVVALPQDESASRTQPSEPEATQESLWLIGFEGCKKKDGMDPQFIYDAWAEFEKMVPEQHRPGDDDEGPSDGYPWLDDWNSGPAVDFFGPAERTLEYRKAIRGNLDKLASVRRGFFTFWTLHVRCDDPRKRCPKAKEPDPEPCDPCDPNCKNPMEPKPPKAEKLAYVMSIEGYKDHINFCPGFFNLPPLDNAIDRMSRWADVRDHLGHYSNRAHELTHVTWICKRIPDGTKGGTLDIDVRPEHDAYRTQDTKWLSYSDSRPSTEALNNAQNYAHYLLARYIIEKKGFYPSGNVWNTNLDPPPPPPPEEQILEEHNSDDDSTDINIAEPLSCPIQLGACERNGSATCNIPPPSCYSREGSSMTKYTSIKELISGIKDYCEHLDFQKDDNLWKDTKTYNPDTPGAFTIGFQGYLLSNKTDLPTKDNCIKHLLHIVNACDADQDFHWKAGGWYEIGQWTWSIVPETERPVAANNTLAWCTVRKHSSIDLWGAGWSSVDFGEELKGAIENTEIPNHPKIKVDTDDWKFDYELAETGHEWHASLGSQGYPMALYLQDLGDALGQVIRQMGDPAKIEFKGCEVET</sequence>
<accession>A0AAN6LZK7</accession>
<evidence type="ECO:0000313" key="4">
    <source>
        <dbReference type="Proteomes" id="UP001280581"/>
    </source>
</evidence>
<dbReference type="GO" id="GO:0008237">
    <property type="term" value="F:metallopeptidase activity"/>
    <property type="evidence" value="ECO:0007669"/>
    <property type="project" value="InterPro"/>
</dbReference>
<evidence type="ECO:0000256" key="2">
    <source>
        <dbReference type="SAM" id="SignalP"/>
    </source>
</evidence>
<protein>
    <submittedName>
        <fullName evidence="3">Uncharacterized protein</fullName>
    </submittedName>
</protein>
<feature type="region of interest" description="Disordered" evidence="1">
    <location>
        <begin position="309"/>
        <end position="332"/>
    </location>
</feature>
<dbReference type="Pfam" id="PF18647">
    <property type="entry name" value="Fungal_lectin_2"/>
    <property type="match status" value="1"/>
</dbReference>
<keyword evidence="4" id="KW-1185">Reference proteome</keyword>
<feature type="chain" id="PRO_5042857678" evidence="2">
    <location>
        <begin position="19"/>
        <end position="593"/>
    </location>
</feature>
<dbReference type="EMBL" id="WVTA01000005">
    <property type="protein sequence ID" value="KAK3210437.1"/>
    <property type="molecule type" value="Genomic_DNA"/>
</dbReference>
<gene>
    <name evidence="3" type="ORF">GRF29_44g2735970</name>
</gene>
<evidence type="ECO:0000313" key="3">
    <source>
        <dbReference type="EMBL" id="KAK3210437.1"/>
    </source>
</evidence>
<dbReference type="InterPro" id="IPR024079">
    <property type="entry name" value="MetalloPept_cat_dom_sf"/>
</dbReference>
<name>A0AAN6LZK7_9PLEO</name>
<dbReference type="AlphaFoldDB" id="A0AAN6LZK7"/>
<keyword evidence="2" id="KW-0732">Signal</keyword>
<reference evidence="3 4" key="1">
    <citation type="submission" date="2021-02" db="EMBL/GenBank/DDBJ databases">
        <title>Genome assembly of Pseudopithomyces chartarum.</title>
        <authorList>
            <person name="Jauregui R."/>
            <person name="Singh J."/>
            <person name="Voisey C."/>
        </authorList>
    </citation>
    <scope>NUCLEOTIDE SEQUENCE [LARGE SCALE GENOMIC DNA]</scope>
    <source>
        <strain evidence="3 4">AGR01</strain>
    </source>
</reference>
<dbReference type="Gene3D" id="3.40.390.10">
    <property type="entry name" value="Collagenase (Catalytic Domain)"/>
    <property type="match status" value="1"/>
</dbReference>
<feature type="signal peptide" evidence="2">
    <location>
        <begin position="1"/>
        <end position="18"/>
    </location>
</feature>
<organism evidence="3 4">
    <name type="scientific">Pseudopithomyces chartarum</name>
    <dbReference type="NCBI Taxonomy" id="1892770"/>
    <lineage>
        <taxon>Eukaryota</taxon>
        <taxon>Fungi</taxon>
        <taxon>Dikarya</taxon>
        <taxon>Ascomycota</taxon>
        <taxon>Pezizomycotina</taxon>
        <taxon>Dothideomycetes</taxon>
        <taxon>Pleosporomycetidae</taxon>
        <taxon>Pleosporales</taxon>
        <taxon>Massarineae</taxon>
        <taxon>Didymosphaeriaceae</taxon>
        <taxon>Pseudopithomyces</taxon>
    </lineage>
</organism>
<comment type="caution">
    <text evidence="3">The sequence shown here is derived from an EMBL/GenBank/DDBJ whole genome shotgun (WGS) entry which is preliminary data.</text>
</comment>
<evidence type="ECO:0000256" key="1">
    <source>
        <dbReference type="SAM" id="MobiDB-lite"/>
    </source>
</evidence>